<reference evidence="1 2" key="1">
    <citation type="submission" date="2020-08" db="EMBL/GenBank/DDBJ databases">
        <title>Genomic Encyclopedia of Type Strains, Phase III (KMG-III): the genomes of soil and plant-associated and newly described type strains.</title>
        <authorList>
            <person name="Whitman W."/>
        </authorList>
    </citation>
    <scope>NUCLEOTIDE SEQUENCE [LARGE SCALE GENOMIC DNA]</scope>
    <source>
        <strain evidence="1 2">CECT 7247</strain>
    </source>
</reference>
<proteinExistence type="predicted"/>
<sequence length="89" mass="9328">MLKRYYAHRGKDIFITAGSARDLAPGCFGVCAIGGGAEGWSVVHVGPEGDVADLGGEYYFATAEEALAFAREIIDLLIDGGEPEGLHDA</sequence>
<protein>
    <submittedName>
        <fullName evidence="1">Uncharacterized protein</fullName>
    </submittedName>
</protein>
<comment type="caution">
    <text evidence="1">The sequence shown here is derived from an EMBL/GenBank/DDBJ whole genome shotgun (WGS) entry which is preliminary data.</text>
</comment>
<evidence type="ECO:0000313" key="2">
    <source>
        <dbReference type="Proteomes" id="UP000574369"/>
    </source>
</evidence>
<keyword evidence="2" id="KW-1185">Reference proteome</keyword>
<dbReference type="EMBL" id="JACHXO010000003">
    <property type="protein sequence ID" value="MBB3194632.1"/>
    <property type="molecule type" value="Genomic_DNA"/>
</dbReference>
<dbReference type="RefSeq" id="WP_088453018.1">
    <property type="nucleotide sequence ID" value="NZ_JACHXO010000003.1"/>
</dbReference>
<accession>A0ABR6GR93</accession>
<gene>
    <name evidence="1" type="ORF">FHS28_002028</name>
</gene>
<dbReference type="Proteomes" id="UP000574369">
    <property type="component" value="Unassembled WGS sequence"/>
</dbReference>
<name>A0ABR6GR93_9BURK</name>
<organism evidence="1 2">
    <name type="scientific">Roseateles terrae</name>
    <dbReference type="NCBI Taxonomy" id="431060"/>
    <lineage>
        <taxon>Bacteria</taxon>
        <taxon>Pseudomonadati</taxon>
        <taxon>Pseudomonadota</taxon>
        <taxon>Betaproteobacteria</taxon>
        <taxon>Burkholderiales</taxon>
        <taxon>Sphaerotilaceae</taxon>
        <taxon>Roseateles</taxon>
    </lineage>
</organism>
<evidence type="ECO:0000313" key="1">
    <source>
        <dbReference type="EMBL" id="MBB3194632.1"/>
    </source>
</evidence>